<reference evidence="6 7" key="1">
    <citation type="journal article" date="2016" name="Nat. Commun.">
        <title>Thousands of microbial genomes shed light on interconnected biogeochemical processes in an aquifer system.</title>
        <authorList>
            <person name="Anantharaman K."/>
            <person name="Brown C.T."/>
            <person name="Hug L.A."/>
            <person name="Sharon I."/>
            <person name="Castelle C.J."/>
            <person name="Probst A.J."/>
            <person name="Thomas B.C."/>
            <person name="Singh A."/>
            <person name="Wilkins M.J."/>
            <person name="Karaoz U."/>
            <person name="Brodie E.L."/>
            <person name="Williams K.H."/>
            <person name="Hubbard S.S."/>
            <person name="Banfield J.F."/>
        </authorList>
    </citation>
    <scope>NUCLEOTIDE SEQUENCE [LARGE SCALE GENOMIC DNA]</scope>
</reference>
<dbReference type="PROSITE" id="PS01167">
    <property type="entry name" value="RIBOSOMAL_L17"/>
    <property type="match status" value="1"/>
</dbReference>
<comment type="similarity">
    <text evidence="1 4 5">Belongs to the bacterial ribosomal protein bL17 family.</text>
</comment>
<dbReference type="GO" id="GO:0003735">
    <property type="term" value="F:structural constituent of ribosome"/>
    <property type="evidence" value="ECO:0007669"/>
    <property type="project" value="InterPro"/>
</dbReference>
<comment type="caution">
    <text evidence="6">The sequence shown here is derived from an EMBL/GenBank/DDBJ whole genome shotgun (WGS) entry which is preliminary data.</text>
</comment>
<comment type="subunit">
    <text evidence="4">Part of the 50S ribosomal subunit. Contacts protein L32.</text>
</comment>
<dbReference type="GO" id="GO:0006412">
    <property type="term" value="P:translation"/>
    <property type="evidence" value="ECO:0007669"/>
    <property type="project" value="UniProtKB-UniRule"/>
</dbReference>
<evidence type="ECO:0000256" key="4">
    <source>
        <dbReference type="HAMAP-Rule" id="MF_01368"/>
    </source>
</evidence>
<dbReference type="HAMAP" id="MF_01368">
    <property type="entry name" value="Ribosomal_bL17"/>
    <property type="match status" value="1"/>
</dbReference>
<evidence type="ECO:0000256" key="5">
    <source>
        <dbReference type="RuleBase" id="RU000660"/>
    </source>
</evidence>
<dbReference type="Pfam" id="PF01196">
    <property type="entry name" value="Ribosomal_L17"/>
    <property type="match status" value="1"/>
</dbReference>
<dbReference type="NCBIfam" id="TIGR00059">
    <property type="entry name" value="L17"/>
    <property type="match status" value="1"/>
</dbReference>
<sequence>MQHHGHTSKLGRKSGPREALIRGLAKSLIEKGRIKTTEARAKALRPYVEKLVTIAKNNTVTAKRTVTARLGGEVKLEKLFNEIGPRYKERAGGFTRIIKMPARAGDASPQAIIEFV</sequence>
<evidence type="ECO:0000256" key="1">
    <source>
        <dbReference type="ARBA" id="ARBA00008777"/>
    </source>
</evidence>
<evidence type="ECO:0000313" key="7">
    <source>
        <dbReference type="Proteomes" id="UP000177043"/>
    </source>
</evidence>
<proteinExistence type="inferred from homology"/>
<dbReference type="Proteomes" id="UP000177043">
    <property type="component" value="Unassembled WGS sequence"/>
</dbReference>
<dbReference type="PANTHER" id="PTHR14413:SF16">
    <property type="entry name" value="LARGE RIBOSOMAL SUBUNIT PROTEIN BL17M"/>
    <property type="match status" value="1"/>
</dbReference>
<dbReference type="SUPFAM" id="SSF64263">
    <property type="entry name" value="Prokaryotic ribosomal protein L17"/>
    <property type="match status" value="1"/>
</dbReference>
<evidence type="ECO:0000256" key="3">
    <source>
        <dbReference type="ARBA" id="ARBA00023274"/>
    </source>
</evidence>
<protein>
    <recommendedName>
        <fullName evidence="4">Large ribosomal subunit protein bL17</fullName>
    </recommendedName>
</protein>
<dbReference type="InterPro" id="IPR000456">
    <property type="entry name" value="Ribosomal_bL17"/>
</dbReference>
<dbReference type="STRING" id="1802438.A2571_02565"/>
<name>A0A1G2QDM7_9BACT</name>
<dbReference type="Gene3D" id="3.90.1030.10">
    <property type="entry name" value="Ribosomal protein L17"/>
    <property type="match status" value="1"/>
</dbReference>
<dbReference type="InterPro" id="IPR036373">
    <property type="entry name" value="Ribosomal_bL17_sf"/>
</dbReference>
<dbReference type="GO" id="GO:0022625">
    <property type="term" value="C:cytosolic large ribosomal subunit"/>
    <property type="evidence" value="ECO:0007669"/>
    <property type="project" value="TreeGrafter"/>
</dbReference>
<accession>A0A1G2QDM7</accession>
<gene>
    <name evidence="4" type="primary">rplQ</name>
    <name evidence="6" type="ORF">A2571_02565</name>
</gene>
<dbReference type="PANTHER" id="PTHR14413">
    <property type="entry name" value="RIBOSOMAL PROTEIN L17"/>
    <property type="match status" value="1"/>
</dbReference>
<evidence type="ECO:0000256" key="2">
    <source>
        <dbReference type="ARBA" id="ARBA00022980"/>
    </source>
</evidence>
<dbReference type="EMBL" id="MHTJ01000003">
    <property type="protein sequence ID" value="OHA58627.1"/>
    <property type="molecule type" value="Genomic_DNA"/>
</dbReference>
<keyword evidence="3 4" id="KW-0687">Ribonucleoprotein</keyword>
<evidence type="ECO:0000313" key="6">
    <source>
        <dbReference type="EMBL" id="OHA58627.1"/>
    </source>
</evidence>
<organism evidence="6 7">
    <name type="scientific">Candidatus Vogelbacteria bacterium RIFOXYD1_FULL_44_32</name>
    <dbReference type="NCBI Taxonomy" id="1802438"/>
    <lineage>
        <taxon>Bacteria</taxon>
        <taxon>Candidatus Vogeliibacteriota</taxon>
    </lineage>
</organism>
<keyword evidence="2 4" id="KW-0689">Ribosomal protein</keyword>
<dbReference type="InterPro" id="IPR047859">
    <property type="entry name" value="Ribosomal_bL17_CS"/>
</dbReference>
<dbReference type="AlphaFoldDB" id="A0A1G2QDM7"/>